<dbReference type="Proteomes" id="UP001469553">
    <property type="component" value="Unassembled WGS sequence"/>
</dbReference>
<accession>A0ABV0ZXP2</accession>
<evidence type="ECO:0000313" key="2">
    <source>
        <dbReference type="Proteomes" id="UP001469553"/>
    </source>
</evidence>
<protein>
    <submittedName>
        <fullName evidence="1">Uncharacterized protein</fullName>
    </submittedName>
</protein>
<evidence type="ECO:0000313" key="1">
    <source>
        <dbReference type="EMBL" id="MEQ2311019.1"/>
    </source>
</evidence>
<name>A0ABV0ZXP2_9TELE</name>
<reference evidence="1 2" key="1">
    <citation type="submission" date="2021-06" db="EMBL/GenBank/DDBJ databases">
        <authorList>
            <person name="Palmer J.M."/>
        </authorList>
    </citation>
    <scope>NUCLEOTIDE SEQUENCE [LARGE SCALE GENOMIC DNA]</scope>
    <source>
        <strain evidence="1 2">AS_MEX2019</strain>
        <tissue evidence="1">Muscle</tissue>
    </source>
</reference>
<organism evidence="1 2">
    <name type="scientific">Ameca splendens</name>
    <dbReference type="NCBI Taxonomy" id="208324"/>
    <lineage>
        <taxon>Eukaryota</taxon>
        <taxon>Metazoa</taxon>
        <taxon>Chordata</taxon>
        <taxon>Craniata</taxon>
        <taxon>Vertebrata</taxon>
        <taxon>Euteleostomi</taxon>
        <taxon>Actinopterygii</taxon>
        <taxon>Neopterygii</taxon>
        <taxon>Teleostei</taxon>
        <taxon>Neoteleostei</taxon>
        <taxon>Acanthomorphata</taxon>
        <taxon>Ovalentaria</taxon>
        <taxon>Atherinomorphae</taxon>
        <taxon>Cyprinodontiformes</taxon>
        <taxon>Goodeidae</taxon>
        <taxon>Ameca</taxon>
    </lineage>
</organism>
<gene>
    <name evidence="1" type="ORF">AMECASPLE_015362</name>
</gene>
<comment type="caution">
    <text evidence="1">The sequence shown here is derived from an EMBL/GenBank/DDBJ whole genome shotgun (WGS) entry which is preliminary data.</text>
</comment>
<dbReference type="EMBL" id="JAHRIP010076313">
    <property type="protein sequence ID" value="MEQ2311019.1"/>
    <property type="molecule type" value="Genomic_DNA"/>
</dbReference>
<proteinExistence type="predicted"/>
<sequence>MLLIEDWLVPEIRAISPPPPSLDQMRQQRAAKCSQVQERQGLYLREREEEKGKEKRRMFCREKEACSSIRWTVVIHKDISFIATIFFNLTDVNHSAGCGLIVADGVICLTLQTL</sequence>
<keyword evidence="2" id="KW-1185">Reference proteome</keyword>